<keyword evidence="3" id="KW-1185">Reference proteome</keyword>
<dbReference type="EMBL" id="JAQQWE010000002">
    <property type="protein sequence ID" value="KAK7961937.1"/>
    <property type="molecule type" value="Genomic_DNA"/>
</dbReference>
<organism evidence="2 3">
    <name type="scientific">Apiospora aurea</name>
    <dbReference type="NCBI Taxonomy" id="335848"/>
    <lineage>
        <taxon>Eukaryota</taxon>
        <taxon>Fungi</taxon>
        <taxon>Dikarya</taxon>
        <taxon>Ascomycota</taxon>
        <taxon>Pezizomycotina</taxon>
        <taxon>Sordariomycetes</taxon>
        <taxon>Xylariomycetidae</taxon>
        <taxon>Amphisphaeriales</taxon>
        <taxon>Apiosporaceae</taxon>
        <taxon>Apiospora</taxon>
    </lineage>
</organism>
<dbReference type="GeneID" id="92072046"/>
<evidence type="ECO:0000313" key="2">
    <source>
        <dbReference type="EMBL" id="KAK7961937.1"/>
    </source>
</evidence>
<protein>
    <submittedName>
        <fullName evidence="2">Uncharacterized protein</fullName>
    </submittedName>
</protein>
<name>A0ABR1QPR3_9PEZI</name>
<gene>
    <name evidence="2" type="ORF">PG986_002762</name>
</gene>
<proteinExistence type="predicted"/>
<sequence>MDDDSTFPDWHAPRLHKAEPEDKMREPTAKLIFNIRLDARQICHPCSLLRLLRKTLTACPEHDIIHRQLLGSMGVLVCAEFALFPPRIMQWYPVTKANLACGDFLCCHNATASNDCHPIRVVDMLCSRTYEEVRPLALDLA</sequence>
<evidence type="ECO:0000313" key="3">
    <source>
        <dbReference type="Proteomes" id="UP001391051"/>
    </source>
</evidence>
<reference evidence="2 3" key="1">
    <citation type="submission" date="2023-01" db="EMBL/GenBank/DDBJ databases">
        <title>Analysis of 21 Apiospora genomes using comparative genomics revels a genus with tremendous synthesis potential of carbohydrate active enzymes and secondary metabolites.</title>
        <authorList>
            <person name="Sorensen T."/>
        </authorList>
    </citation>
    <scope>NUCLEOTIDE SEQUENCE [LARGE SCALE GENOMIC DNA]</scope>
    <source>
        <strain evidence="2 3">CBS 24483</strain>
    </source>
</reference>
<dbReference type="RefSeq" id="XP_066704048.1">
    <property type="nucleotide sequence ID" value="XM_066838984.1"/>
</dbReference>
<accession>A0ABR1QPR3</accession>
<evidence type="ECO:0000256" key="1">
    <source>
        <dbReference type="SAM" id="MobiDB-lite"/>
    </source>
</evidence>
<comment type="caution">
    <text evidence="2">The sequence shown here is derived from an EMBL/GenBank/DDBJ whole genome shotgun (WGS) entry which is preliminary data.</text>
</comment>
<feature type="region of interest" description="Disordered" evidence="1">
    <location>
        <begin position="1"/>
        <end position="21"/>
    </location>
</feature>
<dbReference type="Proteomes" id="UP001391051">
    <property type="component" value="Unassembled WGS sequence"/>
</dbReference>